<name>A0A1I8GB57_9PLAT</name>
<accession>A0A1I8GB57</accession>
<dbReference type="WBParaSite" id="maker-uti_cns_0001251-snap-gene-0.8-mRNA-1">
    <property type="protein sequence ID" value="maker-uti_cns_0001251-snap-gene-0.8-mRNA-1"/>
    <property type="gene ID" value="maker-uti_cns_0001251-snap-gene-0.8"/>
</dbReference>
<evidence type="ECO:0000256" key="1">
    <source>
        <dbReference type="SAM" id="MobiDB-lite"/>
    </source>
</evidence>
<evidence type="ECO:0000313" key="2">
    <source>
        <dbReference type="Proteomes" id="UP000095280"/>
    </source>
</evidence>
<proteinExistence type="predicted"/>
<dbReference type="AlphaFoldDB" id="A0A1I8GB57"/>
<feature type="compositionally biased region" description="Low complexity" evidence="1">
    <location>
        <begin position="27"/>
        <end position="46"/>
    </location>
</feature>
<reference evidence="3" key="1">
    <citation type="submission" date="2016-11" db="UniProtKB">
        <authorList>
            <consortium name="WormBaseParasite"/>
        </authorList>
    </citation>
    <scope>IDENTIFICATION</scope>
</reference>
<evidence type="ECO:0000313" key="3">
    <source>
        <dbReference type="WBParaSite" id="maker-uti_cns_0001251-snap-gene-0.8-mRNA-1"/>
    </source>
</evidence>
<keyword evidence="2" id="KW-1185">Reference proteome</keyword>
<dbReference type="Proteomes" id="UP000095280">
    <property type="component" value="Unplaced"/>
</dbReference>
<sequence>MTEPGTAGEPSITSAKSSVADADEASRLSASSSPPPQSAISSTTAATDREESLGQAANQCLPRHIANHGFDLLYIGKLDLPYHPVRMRHLPYSGLRYLLYGKNGFQEMTVCQDSELYSLQEISWETLGCDCVQTKDLNFYVIARCHTSSVLAVYDEFMFVREMAEVSYPQGCLSSVTADRACQYLYGTNQEMNCVLRFSTRDPFLDNPQRFGALWRPFDCCTSQAFNDGAVQYLFVSNLDAGICVFELSTMKIVAECGRLPIYN</sequence>
<organism evidence="2 3">
    <name type="scientific">Macrostomum lignano</name>
    <dbReference type="NCBI Taxonomy" id="282301"/>
    <lineage>
        <taxon>Eukaryota</taxon>
        <taxon>Metazoa</taxon>
        <taxon>Spiralia</taxon>
        <taxon>Lophotrochozoa</taxon>
        <taxon>Platyhelminthes</taxon>
        <taxon>Rhabditophora</taxon>
        <taxon>Macrostomorpha</taxon>
        <taxon>Macrostomida</taxon>
        <taxon>Macrostomidae</taxon>
        <taxon>Macrostomum</taxon>
    </lineage>
</organism>
<feature type="region of interest" description="Disordered" evidence="1">
    <location>
        <begin position="1"/>
        <end position="53"/>
    </location>
</feature>
<protein>
    <submittedName>
        <fullName evidence="3">DUF5736 domain-containing protein</fullName>
    </submittedName>
</protein>